<dbReference type="InterPro" id="IPR050385">
    <property type="entry name" value="Archaeal_FAD_synthase"/>
</dbReference>
<dbReference type="CDD" id="cd00377">
    <property type="entry name" value="ICL_PEPM"/>
    <property type="match status" value="1"/>
</dbReference>
<dbReference type="Pfam" id="PF01467">
    <property type="entry name" value="CTP_transf_like"/>
    <property type="match status" value="1"/>
</dbReference>
<dbReference type="Pfam" id="PF13714">
    <property type="entry name" value="PEP_mutase"/>
    <property type="match status" value="1"/>
</dbReference>
<dbReference type="SUPFAM" id="SSF52374">
    <property type="entry name" value="Nucleotidylyl transferase"/>
    <property type="match status" value="1"/>
</dbReference>
<keyword evidence="2" id="KW-0548">Nucleotidyltransferase</keyword>
<organism evidence="4 5">
    <name type="scientific">Flavimaricola marinus</name>
    <dbReference type="NCBI Taxonomy" id="1819565"/>
    <lineage>
        <taxon>Bacteria</taxon>
        <taxon>Pseudomonadati</taxon>
        <taxon>Pseudomonadota</taxon>
        <taxon>Alphaproteobacteria</taxon>
        <taxon>Rhodobacterales</taxon>
        <taxon>Paracoccaceae</taxon>
        <taxon>Flavimaricola</taxon>
    </lineage>
</organism>
<dbReference type="InterPro" id="IPR015813">
    <property type="entry name" value="Pyrv/PenolPyrv_kinase-like_dom"/>
</dbReference>
<dbReference type="Gene3D" id="3.20.20.60">
    <property type="entry name" value="Phosphoenolpyruvate-binding domains"/>
    <property type="match status" value="1"/>
</dbReference>
<dbReference type="EC" id="3.11.1.3" evidence="4"/>
<gene>
    <name evidence="4" type="primary">pphA_2</name>
    <name evidence="4" type="ORF">LOM8899_03311</name>
</gene>
<dbReference type="SUPFAM" id="SSF51621">
    <property type="entry name" value="Phosphoenolpyruvate/pyruvate domain"/>
    <property type="match status" value="1"/>
</dbReference>
<dbReference type="GO" id="GO:0033978">
    <property type="term" value="F:phosphonopyruvate hydrolase activity"/>
    <property type="evidence" value="ECO:0007669"/>
    <property type="project" value="UniProtKB-EC"/>
</dbReference>
<proteinExistence type="predicted"/>
<dbReference type="InterPro" id="IPR039556">
    <property type="entry name" value="ICL/PEPM"/>
</dbReference>
<keyword evidence="1" id="KW-0808">Transferase</keyword>
<dbReference type="InterPro" id="IPR014729">
    <property type="entry name" value="Rossmann-like_a/b/a_fold"/>
</dbReference>
<dbReference type="Gene3D" id="3.40.50.620">
    <property type="entry name" value="HUPs"/>
    <property type="match status" value="1"/>
</dbReference>
<keyword evidence="4" id="KW-0670">Pyruvate</keyword>
<feature type="domain" description="Cytidyltransferase-like" evidence="3">
    <location>
        <begin position="13"/>
        <end position="133"/>
    </location>
</feature>
<dbReference type="AlphaFoldDB" id="A0A238LHH7"/>
<evidence type="ECO:0000259" key="3">
    <source>
        <dbReference type="Pfam" id="PF01467"/>
    </source>
</evidence>
<evidence type="ECO:0000256" key="1">
    <source>
        <dbReference type="ARBA" id="ARBA00022679"/>
    </source>
</evidence>
<dbReference type="GO" id="GO:0016779">
    <property type="term" value="F:nucleotidyltransferase activity"/>
    <property type="evidence" value="ECO:0007669"/>
    <property type="project" value="UniProtKB-KW"/>
</dbReference>
<dbReference type="EMBL" id="FXZK01000007">
    <property type="protein sequence ID" value="SMY09149.1"/>
    <property type="molecule type" value="Genomic_DNA"/>
</dbReference>
<dbReference type="PANTHER" id="PTHR43793:SF1">
    <property type="entry name" value="FAD SYNTHASE"/>
    <property type="match status" value="1"/>
</dbReference>
<protein>
    <submittedName>
        <fullName evidence="4">Phosphonopyruvate hydrolase</fullName>
        <ecNumber evidence="4">3.11.1.3</ecNumber>
    </submittedName>
</protein>
<evidence type="ECO:0000256" key="2">
    <source>
        <dbReference type="ARBA" id="ARBA00022695"/>
    </source>
</evidence>
<dbReference type="NCBIfam" id="TIGR00125">
    <property type="entry name" value="cyt_tran_rel"/>
    <property type="match status" value="1"/>
</dbReference>
<evidence type="ECO:0000313" key="5">
    <source>
        <dbReference type="Proteomes" id="UP000201613"/>
    </source>
</evidence>
<evidence type="ECO:0000313" key="4">
    <source>
        <dbReference type="EMBL" id="SMY09149.1"/>
    </source>
</evidence>
<dbReference type="InterPro" id="IPR004821">
    <property type="entry name" value="Cyt_trans-like"/>
</dbReference>
<dbReference type="PANTHER" id="PTHR43793">
    <property type="entry name" value="FAD SYNTHASE"/>
    <property type="match status" value="1"/>
</dbReference>
<dbReference type="InterPro" id="IPR040442">
    <property type="entry name" value="Pyrv_kinase-like_dom_sf"/>
</dbReference>
<keyword evidence="5" id="KW-1185">Reference proteome</keyword>
<name>A0A238LHH7_9RHOB</name>
<dbReference type="Proteomes" id="UP000201613">
    <property type="component" value="Unassembled WGS sequence"/>
</dbReference>
<reference evidence="4 5" key="1">
    <citation type="submission" date="2017-05" db="EMBL/GenBank/DDBJ databases">
        <authorList>
            <person name="Song R."/>
            <person name="Chenine A.L."/>
            <person name="Ruprecht R.M."/>
        </authorList>
    </citation>
    <scope>NUCLEOTIDE SEQUENCE [LARGE SCALE GENOMIC DNA]</scope>
    <source>
        <strain evidence="4 5">CECT 8899</strain>
    </source>
</reference>
<dbReference type="RefSeq" id="WP_093993329.1">
    <property type="nucleotide sequence ID" value="NZ_FXZK01000007.1"/>
</dbReference>
<sequence>MTVKSIYVGMVGDMLHAGHINIISEAAKLGRVTVGVLTDAAVVSYKRLPFLGYDERASVVRMIKGVDAVVPQHTLSYADNLRRLRPDIVVHGDDWAQGNQQSHARDEVIAVLGEWGGRLVEVPYTPGISSTMLFAAHEDDGLLAHNRQGRLRRLLAAKPTLRVIEAHSGLSARIAATARGADGKTAFDALWQSSLTDSALRGKPDREIVDKADRLRTIGEISDGTVLPLIYDGDTGGSPDRVYELTRALDSAGVAALCLEDKIGMKRNSLYGTGKPQTQASIAEFSARITAFCAARRSSDMMMIARIESLILGAGQADALARAEAYLDAGAEAILIHSIAESATEVADFTAALRGNGVKVPVFVVPTTYSNTPIAEFEAAGINAVIYANQLLRATVGPMERVAKSILDAGCCNEPELADGLVGIPQLLDLIPEHF</sequence>
<dbReference type="OrthoDB" id="8629576at2"/>
<accession>A0A238LHH7</accession>
<keyword evidence="4" id="KW-0378">Hydrolase</keyword>